<reference evidence="2" key="1">
    <citation type="submission" date="2024-05" db="EMBL/GenBank/DDBJ databases">
        <title>Isolation and characterization of Sporomusa carbonis sp. nov., a carboxydotrophic hydrogenogen in the genus of Sporomusa isolated from a charcoal burning pile.</title>
        <authorList>
            <person name="Boeer T."/>
            <person name="Rosenbaum F."/>
            <person name="Eysell L."/>
            <person name="Mueller V."/>
            <person name="Daniel R."/>
            <person name="Poehlein A."/>
        </authorList>
    </citation>
    <scope>NUCLEOTIDE SEQUENCE [LARGE SCALE GENOMIC DNA]</scope>
    <source>
        <strain evidence="2">DSM 10669</strain>
    </source>
</reference>
<evidence type="ECO:0008006" key="4">
    <source>
        <dbReference type="Google" id="ProtNLM"/>
    </source>
</evidence>
<name>A0ABZ3ISR4_9FIRM</name>
<protein>
    <recommendedName>
        <fullName evidence="4">Lipoprotein</fullName>
    </recommendedName>
</protein>
<dbReference type="Proteomes" id="UP000216752">
    <property type="component" value="Chromosome"/>
</dbReference>
<sequence>MGSKDDRLLGLFLATVLAFTPGCSSHTHIDRNHDGYCDDCNAAMGSTSTGHSYFGDSGIRTSSSPDTSSGHISTASSPKGGIGSHSFGSGG</sequence>
<feature type="compositionally biased region" description="Polar residues" evidence="1">
    <location>
        <begin position="59"/>
        <end position="77"/>
    </location>
</feature>
<accession>A0ABZ3ISR4</accession>
<feature type="compositionally biased region" description="Gly residues" evidence="1">
    <location>
        <begin position="80"/>
        <end position="91"/>
    </location>
</feature>
<dbReference type="EMBL" id="CP155573">
    <property type="protein sequence ID" value="XFO68755.1"/>
    <property type="molecule type" value="Genomic_DNA"/>
</dbReference>
<evidence type="ECO:0000313" key="3">
    <source>
        <dbReference type="Proteomes" id="UP000216752"/>
    </source>
</evidence>
<keyword evidence="3" id="KW-1185">Reference proteome</keyword>
<dbReference type="RefSeq" id="WP_094606433.1">
    <property type="nucleotide sequence ID" value="NZ_CP155573.1"/>
</dbReference>
<proteinExistence type="predicted"/>
<feature type="region of interest" description="Disordered" evidence="1">
    <location>
        <begin position="54"/>
        <end position="91"/>
    </location>
</feature>
<organism evidence="2 3">
    <name type="scientific">Sporomusa silvacetica DSM 10669</name>
    <dbReference type="NCBI Taxonomy" id="1123289"/>
    <lineage>
        <taxon>Bacteria</taxon>
        <taxon>Bacillati</taxon>
        <taxon>Bacillota</taxon>
        <taxon>Negativicutes</taxon>
        <taxon>Selenomonadales</taxon>
        <taxon>Sporomusaceae</taxon>
        <taxon>Sporomusa</taxon>
    </lineage>
</organism>
<gene>
    <name evidence="2" type="ORF">SPSIL_049780</name>
</gene>
<evidence type="ECO:0000313" key="2">
    <source>
        <dbReference type="EMBL" id="XFO68755.1"/>
    </source>
</evidence>
<evidence type="ECO:0000256" key="1">
    <source>
        <dbReference type="SAM" id="MobiDB-lite"/>
    </source>
</evidence>